<dbReference type="AlphaFoldDB" id="A0A9W7ZQ79"/>
<dbReference type="Proteomes" id="UP001150569">
    <property type="component" value="Unassembled WGS sequence"/>
</dbReference>
<keyword evidence="2" id="KW-1185">Reference proteome</keyword>
<evidence type="ECO:0000313" key="1">
    <source>
        <dbReference type="EMBL" id="KAJ1910676.1"/>
    </source>
</evidence>
<evidence type="ECO:0000313" key="2">
    <source>
        <dbReference type="Proteomes" id="UP001150569"/>
    </source>
</evidence>
<accession>A0A9W7ZQ79</accession>
<protein>
    <submittedName>
        <fullName evidence="1">Uncharacterized protein</fullName>
    </submittedName>
</protein>
<name>A0A9W7ZQ79_9FUNG</name>
<organism evidence="1 2">
    <name type="scientific">Tieghemiomyces parasiticus</name>
    <dbReference type="NCBI Taxonomy" id="78921"/>
    <lineage>
        <taxon>Eukaryota</taxon>
        <taxon>Fungi</taxon>
        <taxon>Fungi incertae sedis</taxon>
        <taxon>Zoopagomycota</taxon>
        <taxon>Kickxellomycotina</taxon>
        <taxon>Dimargaritomycetes</taxon>
        <taxon>Dimargaritales</taxon>
        <taxon>Dimargaritaceae</taxon>
        <taxon>Tieghemiomyces</taxon>
    </lineage>
</organism>
<reference evidence="1" key="1">
    <citation type="submission" date="2022-07" db="EMBL/GenBank/DDBJ databases">
        <title>Phylogenomic reconstructions and comparative analyses of Kickxellomycotina fungi.</title>
        <authorList>
            <person name="Reynolds N.K."/>
            <person name="Stajich J.E."/>
            <person name="Barry K."/>
            <person name="Grigoriev I.V."/>
            <person name="Crous P."/>
            <person name="Smith M.E."/>
        </authorList>
    </citation>
    <scope>NUCLEOTIDE SEQUENCE</scope>
    <source>
        <strain evidence="1">RSA 861</strain>
    </source>
</reference>
<gene>
    <name evidence="1" type="ORF">IWQ60_010532</name>
</gene>
<dbReference type="EMBL" id="JANBPT010001019">
    <property type="protein sequence ID" value="KAJ1910676.1"/>
    <property type="molecule type" value="Genomic_DNA"/>
</dbReference>
<sequence length="261" mass="29882">MCNNVQNFADKVTGKDRVKRKLELWLTFDAMMRNLAQEKTPEVQVPTTVPVKSNRGQELELTADNPAPIPSQSIDGYPWLQKDAACIAESVVLQECVRYVWNYYQSYYEGAYAKRGYYHPLPMAVSLQYYGQFSLKQCVEEHLSYRPTRVIFQKTAETVDKPSGYSMRLSTSELVLSCSAFDAYWDINDGQYYFQAIRGDTWYTVVDNALMPRADLGSNLSTRVRLDPEFWYTSSLHDVDAGQLADSSPGHQLPQETIIFE</sequence>
<comment type="caution">
    <text evidence="1">The sequence shown here is derived from an EMBL/GenBank/DDBJ whole genome shotgun (WGS) entry which is preliminary data.</text>
</comment>
<proteinExistence type="predicted"/>